<feature type="compositionally biased region" description="Low complexity" evidence="9">
    <location>
        <begin position="517"/>
        <end position="527"/>
    </location>
</feature>
<dbReference type="PANTHER" id="PTHR12786:SF1">
    <property type="entry name" value="SPLICING REGULATOR SDE2"/>
    <property type="match status" value="1"/>
</dbReference>
<dbReference type="Pfam" id="PF22782">
    <property type="entry name" value="SDE2"/>
    <property type="match status" value="1"/>
</dbReference>
<evidence type="ECO:0000256" key="8">
    <source>
        <dbReference type="ARBA" id="ARBA00023306"/>
    </source>
</evidence>
<keyword evidence="5" id="KW-0507">mRNA processing</keyword>
<evidence type="ECO:0000256" key="3">
    <source>
        <dbReference type="ARBA" id="ARBA00008726"/>
    </source>
</evidence>
<evidence type="ECO:0000256" key="9">
    <source>
        <dbReference type="SAM" id="MobiDB-lite"/>
    </source>
</evidence>
<dbReference type="KEGG" id="tgo:TGME49_272340"/>
<dbReference type="GO" id="GO:0005634">
    <property type="term" value="C:nucleus"/>
    <property type="evidence" value="ECO:0007669"/>
    <property type="project" value="UniProtKB-SubCell"/>
</dbReference>
<accession>S8GJA0</accession>
<dbReference type="Pfam" id="PF13297">
    <property type="entry name" value="SDE2_2C"/>
    <property type="match status" value="1"/>
</dbReference>
<sequence>MLDLVPGATRTLAVLHVLPSWTFPPSLRGSAASPVSRIDFPVARFRLLDTLAMALACALVEREALPLSRRHLRPSDCGASLPSFSSVSRQICWTSEQEASEAIPQQGLESPVLSPFLRPLRIAPSQILLHLPARLSPLSSSAHSRASSSTLLLSFEELATLVLPRSSLSAVQGALDSLASNRSTFSGSSSLSSSTSSSFSEWTEAVRDTEGAHSDDEELCFLPGCFLFSAVRKRLSLPSDLSFRLLLGKRELRGNSLIPLSSLLVPTSSEEIEASHSPQSAALYLFSPARRSTSHSSAPPSLASSRSSSRPLFRLAPLLSVHLLFPLVGGKGGFGALLKKQRKKQSRAALNFDMSRDLSGRRIRHAQVVEKIKAWIAKKQQETRAVELLAEQAETLTLEAETKKKEPAPTLDESFVRSLKSNSEQMPMLVGEGLKEEKETQKALSLQKEQQRSISLAKVKKQSNWFLHQEMLDAEEEDEEDEEDEEEDEDDEEDEDERDARSDSTAVTGPLRPPASRPSAQQAAVSVRGRKTLVTSGLSRLASLCGKSPSSPSSSASSSSSCSSSLSSSSCSSQVSRREEQTKTRSQEEEKAKAEEEKAKAEAEKAKAEDENWTRKAESLDVHAFATAEDLEKNVHPEVLKKKLAMLGWKCGGRPAERAARLFLLKSLNGKPPPKHVLAAKKDGGRN</sequence>
<feature type="compositionally biased region" description="Low complexity" evidence="9">
    <location>
        <begin position="548"/>
        <end position="573"/>
    </location>
</feature>
<evidence type="ECO:0000256" key="7">
    <source>
        <dbReference type="ARBA" id="ARBA00023242"/>
    </source>
</evidence>
<dbReference type="VEuPathDB" id="ToxoDB:TGME49_272340"/>
<evidence type="ECO:0000256" key="1">
    <source>
        <dbReference type="ARBA" id="ARBA00004123"/>
    </source>
</evidence>
<feature type="compositionally biased region" description="Acidic residues" evidence="9">
    <location>
        <begin position="472"/>
        <end position="497"/>
    </location>
</feature>
<dbReference type="Proteomes" id="UP000001529">
    <property type="component" value="Chromosome VIII"/>
</dbReference>
<dbReference type="GO" id="GO:0006397">
    <property type="term" value="P:mRNA processing"/>
    <property type="evidence" value="ECO:0007669"/>
    <property type="project" value="UniProtKB-KW"/>
</dbReference>
<feature type="region of interest" description="Disordered" evidence="9">
    <location>
        <begin position="472"/>
        <end position="616"/>
    </location>
</feature>
<comment type="subcellular location">
    <subcellularLocation>
        <location evidence="2">Cytoplasm</location>
    </subcellularLocation>
    <subcellularLocation>
        <location evidence="1">Nucleus</location>
    </subcellularLocation>
</comment>
<evidence type="ECO:0000256" key="2">
    <source>
        <dbReference type="ARBA" id="ARBA00004496"/>
    </source>
</evidence>
<evidence type="ECO:0000256" key="5">
    <source>
        <dbReference type="ARBA" id="ARBA00022664"/>
    </source>
</evidence>
<feature type="region of interest" description="Disordered" evidence="9">
    <location>
        <begin position="668"/>
        <end position="687"/>
    </location>
</feature>
<keyword evidence="8" id="KW-0131">Cell cycle</keyword>
<dbReference type="EMBL" id="CM002043">
    <property type="protein sequence ID" value="EPT28574.1"/>
    <property type="molecule type" value="Genomic_DNA"/>
</dbReference>
<gene>
    <name evidence="12" type="ORF">TGME49_272340</name>
</gene>
<evidence type="ECO:0000256" key="6">
    <source>
        <dbReference type="ARBA" id="ARBA00023187"/>
    </source>
</evidence>
<dbReference type="GO" id="GO:0005737">
    <property type="term" value="C:cytoplasm"/>
    <property type="evidence" value="ECO:0007669"/>
    <property type="project" value="UniProtKB-SubCell"/>
</dbReference>
<protein>
    <submittedName>
        <fullName evidence="12">Uncharacterized protein</fullName>
    </submittedName>
</protein>
<proteinExistence type="inferred from homology"/>
<comment type="similarity">
    <text evidence="3">Belongs to the SDE2 family.</text>
</comment>
<evidence type="ECO:0000256" key="4">
    <source>
        <dbReference type="ARBA" id="ARBA00022490"/>
    </source>
</evidence>
<keyword evidence="4" id="KW-0963">Cytoplasm</keyword>
<dbReference type="GO" id="GO:0008380">
    <property type="term" value="P:RNA splicing"/>
    <property type="evidence" value="ECO:0007669"/>
    <property type="project" value="UniProtKB-KW"/>
</dbReference>
<feature type="compositionally biased region" description="Basic and acidic residues" evidence="9">
    <location>
        <begin position="576"/>
        <end position="616"/>
    </location>
</feature>
<keyword evidence="7" id="KW-0539">Nucleus</keyword>
<organism evidence="12 13">
    <name type="scientific">Toxoplasma gondii (strain ATCC 50611 / Me49)</name>
    <dbReference type="NCBI Taxonomy" id="508771"/>
    <lineage>
        <taxon>Eukaryota</taxon>
        <taxon>Sar</taxon>
        <taxon>Alveolata</taxon>
        <taxon>Apicomplexa</taxon>
        <taxon>Conoidasida</taxon>
        <taxon>Coccidia</taxon>
        <taxon>Eucoccidiorida</taxon>
        <taxon>Eimeriorina</taxon>
        <taxon>Sarcocystidae</taxon>
        <taxon>Toxoplasma</taxon>
    </lineage>
</organism>
<feature type="domain" description="SDE2/SF3A3 SAP" evidence="10">
    <location>
        <begin position="602"/>
        <end position="677"/>
    </location>
</feature>
<dbReference type="EMBL" id="KE138831">
    <property type="protein sequence ID" value="EPT28574.1"/>
    <property type="molecule type" value="Genomic_DNA"/>
</dbReference>
<dbReference type="PANTHER" id="PTHR12786">
    <property type="entry name" value="SPLICING FACTOR SF3A-RELATED"/>
    <property type="match status" value="1"/>
</dbReference>
<dbReference type="OrthoDB" id="547031at2759"/>
<name>S8GJA0_TOXGM</name>
<dbReference type="InterPro" id="IPR025086">
    <property type="entry name" value="SDE2/SF3A3_SAP"/>
</dbReference>
<keyword evidence="6" id="KW-0508">mRNA splicing</keyword>
<evidence type="ECO:0000313" key="13">
    <source>
        <dbReference type="Proteomes" id="UP000001529"/>
    </source>
</evidence>
<evidence type="ECO:0000313" key="12">
    <source>
        <dbReference type="EMBL" id="EPT28574.1"/>
    </source>
</evidence>
<feature type="region of interest" description="Disordered" evidence="9">
    <location>
        <begin position="402"/>
        <end position="424"/>
    </location>
</feature>
<evidence type="ECO:0000259" key="11">
    <source>
        <dbReference type="Pfam" id="PF22782"/>
    </source>
</evidence>
<dbReference type="GeneID" id="7895012"/>
<evidence type="ECO:0000259" key="10">
    <source>
        <dbReference type="Pfam" id="PF13297"/>
    </source>
</evidence>
<dbReference type="InterPro" id="IPR051421">
    <property type="entry name" value="RNA_Proc_DNA_Dmg_Regulator"/>
</dbReference>
<dbReference type="RefSeq" id="XP_002365867.2">
    <property type="nucleotide sequence ID" value="XM_002365826.2"/>
</dbReference>
<reference evidence="12" key="1">
    <citation type="submission" date="2013-04" db="EMBL/GenBank/DDBJ databases">
        <authorList>
            <person name="Sibley D."/>
            <person name="Venepally P."/>
            <person name="Karamycheva S."/>
            <person name="Hadjithomas M."/>
            <person name="Khan A."/>
            <person name="Brunk B."/>
            <person name="Roos D."/>
            <person name="Caler E."/>
            <person name="Lorenzi H."/>
        </authorList>
    </citation>
    <scope>NUCLEOTIDE SEQUENCE [LARGE SCALE GENOMIC DNA]</scope>
    <source>
        <strain evidence="12">ME49</strain>
    </source>
</reference>
<dbReference type="AlphaFoldDB" id="S8GJA0"/>
<keyword evidence="13" id="KW-1185">Reference proteome</keyword>
<feature type="domain" description="SDE2-like" evidence="11">
    <location>
        <begin position="329"/>
        <end position="426"/>
    </location>
</feature>
<dbReference type="InterPro" id="IPR053822">
    <property type="entry name" value="SDE2-like_dom"/>
</dbReference>